<dbReference type="KEGG" id="mgk:FSB76_02010"/>
<dbReference type="InterPro" id="IPR013785">
    <property type="entry name" value="Aldolase_TIM"/>
</dbReference>
<dbReference type="InterPro" id="IPR001155">
    <property type="entry name" value="OxRdtase_FMN_N"/>
</dbReference>
<evidence type="ECO:0000256" key="1">
    <source>
        <dbReference type="ARBA" id="ARBA00001917"/>
    </source>
</evidence>
<dbReference type="GO" id="GO:0016628">
    <property type="term" value="F:oxidoreductase activity, acting on the CH-CH group of donors, NAD or NADP as acceptor"/>
    <property type="evidence" value="ECO:0007669"/>
    <property type="project" value="UniProtKB-ARBA"/>
</dbReference>
<reference evidence="5 6" key="1">
    <citation type="journal article" date="2013" name="J. Microbiol.">
        <title>Mucilaginibacter ginsenosidivorax sp. nov., with ginsenoside converting activity isolated from sediment.</title>
        <authorList>
            <person name="Kim J.K."/>
            <person name="Choi T.E."/>
            <person name="Liu Q.M."/>
            <person name="Park H.Y."/>
            <person name="Yi T.H."/>
            <person name="Yoon M.H."/>
            <person name="Kim S.C."/>
            <person name="Im W.T."/>
        </authorList>
    </citation>
    <scope>NUCLEOTIDE SEQUENCE [LARGE SCALE GENOMIC DNA]</scope>
    <source>
        <strain evidence="5 6">KHI28</strain>
    </source>
</reference>
<evidence type="ECO:0000313" key="6">
    <source>
        <dbReference type="Proteomes" id="UP000321362"/>
    </source>
</evidence>
<name>A0A5B8VT53_9SPHI</name>
<dbReference type="Pfam" id="PF00724">
    <property type="entry name" value="Oxidored_FMN"/>
    <property type="match status" value="1"/>
</dbReference>
<accession>A0A5B8VT53</accession>
<dbReference type="RefSeq" id="WP_147051936.1">
    <property type="nucleotide sequence ID" value="NZ_CP042437.1"/>
</dbReference>
<dbReference type="SUPFAM" id="SSF51395">
    <property type="entry name" value="FMN-linked oxidoreductases"/>
    <property type="match status" value="1"/>
</dbReference>
<comment type="similarity">
    <text evidence="2">Belongs to the NADH:flavin oxidoreductase/NADH oxidase family.</text>
</comment>
<dbReference type="Gene3D" id="3.20.20.70">
    <property type="entry name" value="Aldolase class I"/>
    <property type="match status" value="1"/>
</dbReference>
<dbReference type="PANTHER" id="PTHR22893">
    <property type="entry name" value="NADH OXIDOREDUCTASE-RELATED"/>
    <property type="match status" value="1"/>
</dbReference>
<dbReference type="GO" id="GO:0005829">
    <property type="term" value="C:cytosol"/>
    <property type="evidence" value="ECO:0007669"/>
    <property type="project" value="UniProtKB-ARBA"/>
</dbReference>
<dbReference type="GO" id="GO:0010181">
    <property type="term" value="F:FMN binding"/>
    <property type="evidence" value="ECO:0007669"/>
    <property type="project" value="InterPro"/>
</dbReference>
<comment type="cofactor">
    <cofactor evidence="1">
        <name>FMN</name>
        <dbReference type="ChEBI" id="CHEBI:58210"/>
    </cofactor>
</comment>
<proteinExistence type="inferred from homology"/>
<keyword evidence="3" id="KW-0560">Oxidoreductase</keyword>
<dbReference type="OrthoDB" id="9772736at2"/>
<dbReference type="PANTHER" id="PTHR22893:SF91">
    <property type="entry name" value="NADPH DEHYDROGENASE 2-RELATED"/>
    <property type="match status" value="1"/>
</dbReference>
<dbReference type="CDD" id="cd02933">
    <property type="entry name" value="OYE_like_FMN"/>
    <property type="match status" value="1"/>
</dbReference>
<dbReference type="InterPro" id="IPR045247">
    <property type="entry name" value="Oye-like"/>
</dbReference>
<dbReference type="FunFam" id="3.20.20.70:FF:000059">
    <property type="entry name" value="N-ethylmaleimide reductase, FMN-linked"/>
    <property type="match status" value="1"/>
</dbReference>
<dbReference type="AlphaFoldDB" id="A0A5B8VT53"/>
<evidence type="ECO:0000259" key="4">
    <source>
        <dbReference type="Pfam" id="PF00724"/>
    </source>
</evidence>
<evidence type="ECO:0000256" key="2">
    <source>
        <dbReference type="ARBA" id="ARBA00005979"/>
    </source>
</evidence>
<evidence type="ECO:0000256" key="3">
    <source>
        <dbReference type="ARBA" id="ARBA00023002"/>
    </source>
</evidence>
<keyword evidence="6" id="KW-1185">Reference proteome</keyword>
<sequence>MKTQDNSNTKLFSPIKLGAYELTHRVVLPPLTRMRTETGFIPNDLMVEYYSQRTTPGGFMVTEGTVISETGHGYYGAPGIYTNEQVEGWKKVTAAVHAKGGIIFLQLFHVGRESHRDLQPNNALPGGPSVVPHEDLVFTQKGWVPADLNRAYETEEVEALVEDYRKAAQRAKDAGFDGVELHGANGYLVDQFLQDGSNKRTDKYGGPMENRVRFMMEVVEGMLAVWGPDRVGVRLGPSGTFNSMSDSNPIALFGYAADQLNQFGIAYLHLIEPRIKGSYEEVDGMEPVASIHLRKIFKGLIIAAGGFDFDKGNEVLEKGYADLVAFGRYFIANPDLPYRFKNGLPLNPYNRDTFYGGNAKGYIDYPFYSEELVAE</sequence>
<gene>
    <name evidence="5" type="ORF">FSB76_02010</name>
</gene>
<protein>
    <submittedName>
        <fullName evidence="5">Alkene reductase</fullName>
    </submittedName>
</protein>
<dbReference type="EMBL" id="CP042437">
    <property type="protein sequence ID" value="QEC74777.1"/>
    <property type="molecule type" value="Genomic_DNA"/>
</dbReference>
<feature type="domain" description="NADH:flavin oxidoreductase/NADH oxidase N-terminal" evidence="4">
    <location>
        <begin position="10"/>
        <end position="347"/>
    </location>
</feature>
<evidence type="ECO:0000313" key="5">
    <source>
        <dbReference type="EMBL" id="QEC74777.1"/>
    </source>
</evidence>
<organism evidence="5 6">
    <name type="scientific">Mucilaginibacter ginsenosidivorax</name>
    <dbReference type="NCBI Taxonomy" id="862126"/>
    <lineage>
        <taxon>Bacteria</taxon>
        <taxon>Pseudomonadati</taxon>
        <taxon>Bacteroidota</taxon>
        <taxon>Sphingobacteriia</taxon>
        <taxon>Sphingobacteriales</taxon>
        <taxon>Sphingobacteriaceae</taxon>
        <taxon>Mucilaginibacter</taxon>
    </lineage>
</organism>
<dbReference type="Proteomes" id="UP000321362">
    <property type="component" value="Chromosome"/>
</dbReference>